<dbReference type="InterPro" id="IPR051448">
    <property type="entry name" value="CdaR-like_regulators"/>
</dbReference>
<proteinExistence type="inferred from homology"/>
<evidence type="ECO:0000313" key="6">
    <source>
        <dbReference type="Proteomes" id="UP001596524"/>
    </source>
</evidence>
<dbReference type="Gene3D" id="1.10.10.2840">
    <property type="entry name" value="PucR C-terminal helix-turn-helix domain"/>
    <property type="match status" value="1"/>
</dbReference>
<dbReference type="Pfam" id="PF13556">
    <property type="entry name" value="HTH_30"/>
    <property type="match status" value="1"/>
</dbReference>
<name>A0ABW2N340_9ACTN</name>
<evidence type="ECO:0000313" key="5">
    <source>
        <dbReference type="EMBL" id="MFC7359331.1"/>
    </source>
</evidence>
<dbReference type="PANTHER" id="PTHR33744:SF1">
    <property type="entry name" value="DNA-BINDING TRANSCRIPTIONAL ACTIVATOR ADER"/>
    <property type="match status" value="1"/>
</dbReference>
<dbReference type="InterPro" id="IPR042070">
    <property type="entry name" value="PucR_C-HTH_sf"/>
</dbReference>
<dbReference type="PANTHER" id="PTHR33744">
    <property type="entry name" value="CARBOHYDRATE DIACID REGULATOR"/>
    <property type="match status" value="1"/>
</dbReference>
<dbReference type="Proteomes" id="UP001596524">
    <property type="component" value="Unassembled WGS sequence"/>
</dbReference>
<dbReference type="Pfam" id="PF17853">
    <property type="entry name" value="GGDEF_2"/>
    <property type="match status" value="1"/>
</dbReference>
<dbReference type="InterPro" id="IPR041522">
    <property type="entry name" value="CdaR_GGDEF"/>
</dbReference>
<dbReference type="InterPro" id="IPR025736">
    <property type="entry name" value="PucR_C-HTH_dom"/>
</dbReference>
<dbReference type="EMBL" id="JBHTCH010000004">
    <property type="protein sequence ID" value="MFC7359331.1"/>
    <property type="molecule type" value="Genomic_DNA"/>
</dbReference>
<comment type="similarity">
    <text evidence="1">Belongs to the CdaR family.</text>
</comment>
<keyword evidence="6" id="KW-1185">Reference proteome</keyword>
<dbReference type="RefSeq" id="WP_255889421.1">
    <property type="nucleotide sequence ID" value="NZ_JAFMZM010000002.1"/>
</dbReference>
<sequence length="555" mass="59324">MTAEVPGTTVGMLVAELGPTTRLLTAGQDLDRLVSGASILSWGEPSPVPEVVLISVQEADRQELKATIERLGSDVSRVLVLTHPASMSPAALREIAGSHVIIEAAEVDPAEIVLLFAGARTLGNDTATRRLTALQRSLTQVLGEEDPLVALLHRLKSTCNATAALVDKHGRTVHATGPLPLSSLFQAISHTAAETQLIDVDGWTGVADRIHDAGHQGGYFGWLVVTARRDGFPNAYDSSAVHVAASLVEASQRMSAVTRQQERAVRAAVLEEALALVPMPAAPELSGRVASLGLSWTEEMRAVVVRVVRQGAAGRAKPALKEATDLMTSSLEDAAVPHLVSKRKRFTVLLVQASPAALRRAIVSTSNTMPSVLVGVGRQVASIEDVATSFHDAQLAVQTLRRAGRRTGLMSYEDFDFATRLFSDVGSARMTRWAREFLGPLENREPLLEGLRQFFQHGQNMNAAADALNIHHNSLRYRLAKVEELLEVNLRDPAAVASVFLAMAALELEQVSAPDLPTKRGPGDQPADIAAPRSVRDAAPPTLDSLGVVFGPDRG</sequence>
<comment type="caution">
    <text evidence="5">The sequence shown here is derived from an EMBL/GenBank/DDBJ whole genome shotgun (WGS) entry which is preliminary data.</text>
</comment>
<protein>
    <submittedName>
        <fullName evidence="5">PucR family transcriptional regulator</fullName>
    </submittedName>
</protein>
<evidence type="ECO:0000256" key="1">
    <source>
        <dbReference type="ARBA" id="ARBA00006754"/>
    </source>
</evidence>
<evidence type="ECO:0000256" key="2">
    <source>
        <dbReference type="SAM" id="MobiDB-lite"/>
    </source>
</evidence>
<feature type="region of interest" description="Disordered" evidence="2">
    <location>
        <begin position="514"/>
        <end position="555"/>
    </location>
</feature>
<reference evidence="6" key="1">
    <citation type="journal article" date="2019" name="Int. J. Syst. Evol. Microbiol.">
        <title>The Global Catalogue of Microorganisms (GCM) 10K type strain sequencing project: providing services to taxonomists for standard genome sequencing and annotation.</title>
        <authorList>
            <consortium name="The Broad Institute Genomics Platform"/>
            <consortium name="The Broad Institute Genome Sequencing Center for Infectious Disease"/>
            <person name="Wu L."/>
            <person name="Ma J."/>
        </authorList>
    </citation>
    <scope>NUCLEOTIDE SEQUENCE [LARGE SCALE GENOMIC DNA]</scope>
    <source>
        <strain evidence="6">FCH27</strain>
    </source>
</reference>
<feature type="domain" description="PucR C-terminal helix-turn-helix" evidence="3">
    <location>
        <begin position="447"/>
        <end position="505"/>
    </location>
</feature>
<evidence type="ECO:0000259" key="4">
    <source>
        <dbReference type="Pfam" id="PF17853"/>
    </source>
</evidence>
<feature type="domain" description="CdaR GGDEF-like" evidence="4">
    <location>
        <begin position="284"/>
        <end position="398"/>
    </location>
</feature>
<gene>
    <name evidence="5" type="ORF">ACFQO6_03540</name>
</gene>
<accession>A0ABW2N340</accession>
<evidence type="ECO:0000259" key="3">
    <source>
        <dbReference type="Pfam" id="PF13556"/>
    </source>
</evidence>
<organism evidence="5 6">
    <name type="scientific">Nocardioides astragali</name>
    <dbReference type="NCBI Taxonomy" id="1776736"/>
    <lineage>
        <taxon>Bacteria</taxon>
        <taxon>Bacillati</taxon>
        <taxon>Actinomycetota</taxon>
        <taxon>Actinomycetes</taxon>
        <taxon>Propionibacteriales</taxon>
        <taxon>Nocardioidaceae</taxon>
        <taxon>Nocardioides</taxon>
    </lineage>
</organism>